<accession>A0AAV9Z9L8</accession>
<reference evidence="5 6" key="1">
    <citation type="journal article" date="2024" name="J Genomics">
        <title>Draft genome sequencing and assembly of Favolaschia claudopus CIRM-BRFM 2984 isolated from oak limbs.</title>
        <authorList>
            <person name="Navarro D."/>
            <person name="Drula E."/>
            <person name="Chaduli D."/>
            <person name="Cazenave R."/>
            <person name="Ahrendt S."/>
            <person name="Wang J."/>
            <person name="Lipzen A."/>
            <person name="Daum C."/>
            <person name="Barry K."/>
            <person name="Grigoriev I.V."/>
            <person name="Favel A."/>
            <person name="Rosso M.N."/>
            <person name="Martin F."/>
        </authorList>
    </citation>
    <scope>NUCLEOTIDE SEQUENCE [LARGE SCALE GENOMIC DNA]</scope>
    <source>
        <strain evidence="5 6">CIRM-BRFM 2984</strain>
    </source>
</reference>
<comment type="similarity">
    <text evidence="3">Belongs to the ustYa family.</text>
</comment>
<dbReference type="Proteomes" id="UP001362999">
    <property type="component" value="Unassembled WGS sequence"/>
</dbReference>
<dbReference type="InterPro" id="IPR021765">
    <property type="entry name" value="UstYa-like"/>
</dbReference>
<gene>
    <name evidence="5" type="ORF">R3P38DRAFT_3133551</name>
</gene>
<evidence type="ECO:0000256" key="4">
    <source>
        <dbReference type="SAM" id="Phobius"/>
    </source>
</evidence>
<evidence type="ECO:0000256" key="3">
    <source>
        <dbReference type="ARBA" id="ARBA00035112"/>
    </source>
</evidence>
<organism evidence="5 6">
    <name type="scientific">Favolaschia claudopus</name>
    <dbReference type="NCBI Taxonomy" id="2862362"/>
    <lineage>
        <taxon>Eukaryota</taxon>
        <taxon>Fungi</taxon>
        <taxon>Dikarya</taxon>
        <taxon>Basidiomycota</taxon>
        <taxon>Agaricomycotina</taxon>
        <taxon>Agaricomycetes</taxon>
        <taxon>Agaricomycetidae</taxon>
        <taxon>Agaricales</taxon>
        <taxon>Marasmiineae</taxon>
        <taxon>Mycenaceae</taxon>
        <taxon>Favolaschia</taxon>
    </lineage>
</organism>
<keyword evidence="4" id="KW-1133">Transmembrane helix</keyword>
<dbReference type="PANTHER" id="PTHR33365">
    <property type="entry name" value="YALI0B05434P"/>
    <property type="match status" value="1"/>
</dbReference>
<evidence type="ECO:0000256" key="2">
    <source>
        <dbReference type="ARBA" id="ARBA00023002"/>
    </source>
</evidence>
<comment type="pathway">
    <text evidence="1">Mycotoxin biosynthesis.</text>
</comment>
<comment type="caution">
    <text evidence="5">The sequence shown here is derived from an EMBL/GenBank/DDBJ whole genome shotgun (WGS) entry which is preliminary data.</text>
</comment>
<dbReference type="GO" id="GO:0016491">
    <property type="term" value="F:oxidoreductase activity"/>
    <property type="evidence" value="ECO:0007669"/>
    <property type="project" value="UniProtKB-KW"/>
</dbReference>
<evidence type="ECO:0000313" key="6">
    <source>
        <dbReference type="Proteomes" id="UP001362999"/>
    </source>
</evidence>
<keyword evidence="4" id="KW-0472">Membrane</keyword>
<evidence type="ECO:0000313" key="5">
    <source>
        <dbReference type="EMBL" id="KAK6974373.1"/>
    </source>
</evidence>
<evidence type="ECO:0008006" key="7">
    <source>
        <dbReference type="Google" id="ProtNLM"/>
    </source>
</evidence>
<name>A0AAV9Z9L8_9AGAR</name>
<dbReference type="GO" id="GO:0043386">
    <property type="term" value="P:mycotoxin biosynthetic process"/>
    <property type="evidence" value="ECO:0007669"/>
    <property type="project" value="InterPro"/>
</dbReference>
<dbReference type="EMBL" id="JAWWNJ010000185">
    <property type="protein sequence ID" value="KAK6974373.1"/>
    <property type="molecule type" value="Genomic_DNA"/>
</dbReference>
<protein>
    <recommendedName>
        <fullName evidence="7">Oxidase ustYa</fullName>
    </recommendedName>
</protein>
<keyword evidence="6" id="KW-1185">Reference proteome</keyword>
<feature type="transmembrane region" description="Helical" evidence="4">
    <location>
        <begin position="21"/>
        <end position="43"/>
    </location>
</feature>
<sequence length="212" mass="24115">MKAEEDKRTKASKCFKDTRYWALYFAMAIIVASAYAISSLATYSSSTNYQLKPTIPGTSPVWDVGFIPNIYLNVENTVHYQLNSSAAQVEWAALVPPNGGIVYVGRNREPFLPSVFHQLRCLDILRQAYVLDAHNTLPKHARLAAQSRHCLNYLRQMIMCRANLRLEPVVDPFGVHAVNPWGKLTCSDWRVVYKAFSKNEVDYTEWSESHSP</sequence>
<dbReference type="PANTHER" id="PTHR33365:SF11">
    <property type="entry name" value="TAT PATHWAY SIGNAL SEQUENCE"/>
    <property type="match status" value="1"/>
</dbReference>
<keyword evidence="4" id="KW-0812">Transmembrane</keyword>
<dbReference type="Pfam" id="PF11807">
    <property type="entry name" value="UstYa"/>
    <property type="match status" value="1"/>
</dbReference>
<proteinExistence type="inferred from homology"/>
<keyword evidence="2" id="KW-0560">Oxidoreductase</keyword>
<dbReference type="AlphaFoldDB" id="A0AAV9Z9L8"/>
<evidence type="ECO:0000256" key="1">
    <source>
        <dbReference type="ARBA" id="ARBA00004685"/>
    </source>
</evidence>